<proteinExistence type="predicted"/>
<dbReference type="EMBL" id="BQNB010016552">
    <property type="protein sequence ID" value="GJT53045.1"/>
    <property type="molecule type" value="Genomic_DNA"/>
</dbReference>
<protein>
    <recommendedName>
        <fullName evidence="3">Transposase</fullName>
    </recommendedName>
</protein>
<sequence length="267" mass="30492">MAWMGRNADIKDGDSVNLSLQMLYSAAYRMLGVLHCVSTQGEPEIGKTENKMGIGPKQKRMHWGNIPDSDIKCYWECTNDNERINLTWDNLSVNNWIKIRYGKVCKITRDRILMAHWKERFGKEDDDTDEGWEDTEKYGEEIIDAILDTVLDKLDDSSFSGTTEYEDDLDGITDYLEPTSYDGFINSKDEAYKERLCNFPGMPYRRPPLILIEKVEVTRYNIGPGKTYTKTKILGINKIPRTSTNVATVRAVLMDEMGARDSAQGAT</sequence>
<reference evidence="1" key="2">
    <citation type="submission" date="2022-01" db="EMBL/GenBank/DDBJ databases">
        <authorList>
            <person name="Yamashiro T."/>
            <person name="Shiraishi A."/>
            <person name="Satake H."/>
            <person name="Nakayama K."/>
        </authorList>
    </citation>
    <scope>NUCLEOTIDE SEQUENCE</scope>
</reference>
<name>A0ABQ5EQ77_9ASTR</name>
<reference evidence="1" key="1">
    <citation type="journal article" date="2022" name="Int. J. Mol. Sci.">
        <title>Draft Genome of Tanacetum Coccineum: Genomic Comparison of Closely Related Tanacetum-Family Plants.</title>
        <authorList>
            <person name="Yamashiro T."/>
            <person name="Shiraishi A."/>
            <person name="Nakayama K."/>
            <person name="Satake H."/>
        </authorList>
    </citation>
    <scope>NUCLEOTIDE SEQUENCE</scope>
</reference>
<evidence type="ECO:0008006" key="3">
    <source>
        <dbReference type="Google" id="ProtNLM"/>
    </source>
</evidence>
<evidence type="ECO:0000313" key="2">
    <source>
        <dbReference type="Proteomes" id="UP001151760"/>
    </source>
</evidence>
<organism evidence="1 2">
    <name type="scientific">Tanacetum coccineum</name>
    <dbReference type="NCBI Taxonomy" id="301880"/>
    <lineage>
        <taxon>Eukaryota</taxon>
        <taxon>Viridiplantae</taxon>
        <taxon>Streptophyta</taxon>
        <taxon>Embryophyta</taxon>
        <taxon>Tracheophyta</taxon>
        <taxon>Spermatophyta</taxon>
        <taxon>Magnoliopsida</taxon>
        <taxon>eudicotyledons</taxon>
        <taxon>Gunneridae</taxon>
        <taxon>Pentapetalae</taxon>
        <taxon>asterids</taxon>
        <taxon>campanulids</taxon>
        <taxon>Asterales</taxon>
        <taxon>Asteraceae</taxon>
        <taxon>Asteroideae</taxon>
        <taxon>Anthemideae</taxon>
        <taxon>Anthemidinae</taxon>
        <taxon>Tanacetum</taxon>
    </lineage>
</organism>
<keyword evidence="2" id="KW-1185">Reference proteome</keyword>
<gene>
    <name evidence="1" type="ORF">Tco_0988099</name>
</gene>
<evidence type="ECO:0000313" key="1">
    <source>
        <dbReference type="EMBL" id="GJT53045.1"/>
    </source>
</evidence>
<accession>A0ABQ5EQ77</accession>
<dbReference type="Proteomes" id="UP001151760">
    <property type="component" value="Unassembled WGS sequence"/>
</dbReference>
<comment type="caution">
    <text evidence="1">The sequence shown here is derived from an EMBL/GenBank/DDBJ whole genome shotgun (WGS) entry which is preliminary data.</text>
</comment>